<dbReference type="AlphaFoldDB" id="A0A317E529"/>
<feature type="compositionally biased region" description="Acidic residues" evidence="1">
    <location>
        <begin position="179"/>
        <end position="189"/>
    </location>
</feature>
<feature type="region of interest" description="Disordered" evidence="1">
    <location>
        <begin position="169"/>
        <end position="216"/>
    </location>
</feature>
<proteinExistence type="predicted"/>
<accession>A0A317E529</accession>
<feature type="region of interest" description="Disordered" evidence="1">
    <location>
        <begin position="65"/>
        <end position="100"/>
    </location>
</feature>
<reference evidence="3" key="1">
    <citation type="submission" date="2018-05" db="EMBL/GenBank/DDBJ databases">
        <title>Zavarzinia sp. HR-AS.</title>
        <authorList>
            <person name="Lee Y."/>
            <person name="Jeon C.O."/>
        </authorList>
    </citation>
    <scope>NUCLEOTIDE SEQUENCE [LARGE SCALE GENOMIC DNA]</scope>
    <source>
        <strain evidence="3">DSM 1231</strain>
    </source>
</reference>
<evidence type="ECO:0000313" key="2">
    <source>
        <dbReference type="EMBL" id="PWR22238.1"/>
    </source>
</evidence>
<dbReference type="EMBL" id="QGLF01000002">
    <property type="protein sequence ID" value="PWR22238.1"/>
    <property type="molecule type" value="Genomic_DNA"/>
</dbReference>
<evidence type="ECO:0000256" key="1">
    <source>
        <dbReference type="SAM" id="MobiDB-lite"/>
    </source>
</evidence>
<feature type="compositionally biased region" description="Acidic residues" evidence="1">
    <location>
        <begin position="205"/>
        <end position="216"/>
    </location>
</feature>
<comment type="caution">
    <text evidence="2">The sequence shown here is derived from an EMBL/GenBank/DDBJ whole genome shotgun (WGS) entry which is preliminary data.</text>
</comment>
<organism evidence="2 3">
    <name type="scientific">Zavarzinia compransoris</name>
    <dbReference type="NCBI Taxonomy" id="1264899"/>
    <lineage>
        <taxon>Bacteria</taxon>
        <taxon>Pseudomonadati</taxon>
        <taxon>Pseudomonadota</taxon>
        <taxon>Alphaproteobacteria</taxon>
        <taxon>Rhodospirillales</taxon>
        <taxon>Zavarziniaceae</taxon>
        <taxon>Zavarzinia</taxon>
    </lineage>
</organism>
<dbReference type="OrthoDB" id="9789843at2"/>
<gene>
    <name evidence="2" type="ORF">DKG75_09755</name>
</gene>
<dbReference type="Proteomes" id="UP000246077">
    <property type="component" value="Unassembled WGS sequence"/>
</dbReference>
<sequence>MPLPLMPKATAVWLVENTALTFDQIARFCGLHPLEVKGIADGEVFQGIVGLDPVAHGQLTQAELDKAQGNPRYDMKVSESTNPPPRTRSKGPRYTPVSRRQDRPDAIAWLLRNHPELSDAQLCRLIGTTKPTIKAVRDRSHWNSPNIKPVDPVTLGLCTQVELDQAVQKAAERVKSEAPDDDEDFDESTAPETLEALAEAGAGEGEAEGEDEGWAG</sequence>
<dbReference type="InterPro" id="IPR010421">
    <property type="entry name" value="TrcR"/>
</dbReference>
<protein>
    <submittedName>
        <fullName evidence="2">DUF1013 domain-containing protein</fullName>
    </submittedName>
</protein>
<evidence type="ECO:0000313" key="3">
    <source>
        <dbReference type="Proteomes" id="UP000246077"/>
    </source>
</evidence>
<name>A0A317E529_9PROT</name>
<keyword evidence="3" id="KW-1185">Reference proteome</keyword>
<dbReference type="Pfam" id="PF06242">
    <property type="entry name" value="TrcR"/>
    <property type="match status" value="1"/>
</dbReference>
<dbReference type="RefSeq" id="WP_109920883.1">
    <property type="nucleotide sequence ID" value="NZ_QGLF01000002.1"/>
</dbReference>